<dbReference type="RefSeq" id="WP_189643350.1">
    <property type="nucleotide sequence ID" value="NZ_BNAL01000022.1"/>
</dbReference>
<reference evidence="2" key="1">
    <citation type="journal article" date="2019" name="Int. J. Syst. Evol. Microbiol.">
        <title>The Global Catalogue of Microorganisms (GCM) 10K type strain sequencing project: providing services to taxonomists for standard genome sequencing and annotation.</title>
        <authorList>
            <consortium name="The Broad Institute Genomics Platform"/>
            <consortium name="The Broad Institute Genome Sequencing Center for Infectious Disease"/>
            <person name="Wu L."/>
            <person name="Ma J."/>
        </authorList>
    </citation>
    <scope>NUCLEOTIDE SEQUENCE [LARGE SCALE GENOMIC DNA]</scope>
    <source>
        <strain evidence="2">CGMCC 1.18439</strain>
    </source>
</reference>
<dbReference type="InterPro" id="IPR029058">
    <property type="entry name" value="AB_hydrolase_fold"/>
</dbReference>
<protein>
    <recommendedName>
        <fullName evidence="3">Alpha/beta hydrolase</fullName>
    </recommendedName>
</protein>
<name>A0ABQ3KB52_9DEIO</name>
<gene>
    <name evidence="1" type="ORF">GCM10017783_17860</name>
</gene>
<keyword evidence="2" id="KW-1185">Reference proteome</keyword>
<sequence>MLAAYRAAQTARASAEVCIVGKSLGTLGIHLLLSQEALPGARLVWLTPLLGRPEVQARILERAATLLVVIGTLDPHFSSDRVQELRSAGAELLVLEGAHHNLMVQGDTVASLRHLCRVMQAIRDFAASV</sequence>
<dbReference type="SUPFAM" id="SSF53474">
    <property type="entry name" value="alpha/beta-Hydrolases"/>
    <property type="match status" value="1"/>
</dbReference>
<dbReference type="EMBL" id="BNAL01000022">
    <property type="protein sequence ID" value="GHG05717.1"/>
    <property type="molecule type" value="Genomic_DNA"/>
</dbReference>
<evidence type="ECO:0000313" key="1">
    <source>
        <dbReference type="EMBL" id="GHG05717.1"/>
    </source>
</evidence>
<accession>A0ABQ3KB52</accession>
<comment type="caution">
    <text evidence="1">The sequence shown here is derived from an EMBL/GenBank/DDBJ whole genome shotgun (WGS) entry which is preliminary data.</text>
</comment>
<evidence type="ECO:0000313" key="2">
    <source>
        <dbReference type="Proteomes" id="UP000632154"/>
    </source>
</evidence>
<dbReference type="Proteomes" id="UP000632154">
    <property type="component" value="Unassembled WGS sequence"/>
</dbReference>
<dbReference type="Gene3D" id="3.40.50.1820">
    <property type="entry name" value="alpha/beta hydrolase"/>
    <property type="match status" value="1"/>
</dbReference>
<evidence type="ECO:0008006" key="3">
    <source>
        <dbReference type="Google" id="ProtNLM"/>
    </source>
</evidence>
<organism evidence="1 2">
    <name type="scientific">Deinococcus piscis</name>
    <dbReference type="NCBI Taxonomy" id="394230"/>
    <lineage>
        <taxon>Bacteria</taxon>
        <taxon>Thermotogati</taxon>
        <taxon>Deinococcota</taxon>
        <taxon>Deinococci</taxon>
        <taxon>Deinococcales</taxon>
        <taxon>Deinococcaceae</taxon>
        <taxon>Deinococcus</taxon>
    </lineage>
</organism>
<proteinExistence type="predicted"/>